<organism evidence="2 3">
    <name type="scientific">Brevibacterium phage Cantare</name>
    <dbReference type="NCBI Taxonomy" id="2338395"/>
    <lineage>
        <taxon>Viruses</taxon>
        <taxon>Duplodnaviria</taxon>
        <taxon>Heunggongvirae</taxon>
        <taxon>Uroviricota</taxon>
        <taxon>Caudoviricetes</taxon>
        <taxon>Cantarevirus</taxon>
        <taxon>Cantarevirus cantare</taxon>
    </lineage>
</organism>
<protein>
    <submittedName>
        <fullName evidence="2">Uncharacterized protein</fullName>
    </submittedName>
</protein>
<feature type="compositionally biased region" description="Polar residues" evidence="1">
    <location>
        <begin position="9"/>
        <end position="24"/>
    </location>
</feature>
<sequence>MGKSIEVGNLSSEDSGQRFSYTKNGTTTVTGRIVSVTHTKQRTMIAFIKDRKAETLVVEQPHRHWIRVLYGHERA</sequence>
<dbReference type="GeneID" id="77952988"/>
<dbReference type="KEGG" id="vg:77952988"/>
<evidence type="ECO:0000256" key="1">
    <source>
        <dbReference type="SAM" id="MobiDB-lite"/>
    </source>
</evidence>
<accession>A0A3G3LYQ0</accession>
<dbReference type="EMBL" id="MK016493">
    <property type="protein sequence ID" value="AYQ99272.1"/>
    <property type="molecule type" value="Genomic_DNA"/>
</dbReference>
<dbReference type="RefSeq" id="YP_010676627.1">
    <property type="nucleotide sequence ID" value="NC_071014.1"/>
</dbReference>
<gene>
    <name evidence="2" type="primary">52</name>
    <name evidence="2" type="ORF">PBI_CANTARE_52</name>
</gene>
<feature type="region of interest" description="Disordered" evidence="1">
    <location>
        <begin position="1"/>
        <end position="24"/>
    </location>
</feature>
<proteinExistence type="predicted"/>
<dbReference type="Proteomes" id="UP000279277">
    <property type="component" value="Segment"/>
</dbReference>
<keyword evidence="3" id="KW-1185">Reference proteome</keyword>
<evidence type="ECO:0000313" key="3">
    <source>
        <dbReference type="Proteomes" id="UP000279277"/>
    </source>
</evidence>
<name>A0A3G3LYQ0_9CAUD</name>
<evidence type="ECO:0000313" key="2">
    <source>
        <dbReference type="EMBL" id="AYQ99272.1"/>
    </source>
</evidence>
<reference evidence="2 3" key="1">
    <citation type="submission" date="2018-10" db="EMBL/GenBank/DDBJ databases">
        <authorList>
            <person name="Zack K."/>
            <person name="Garlena R.A."/>
            <person name="Russell D.A."/>
            <person name="Pope W.H."/>
            <person name="Jacobs-Sera D."/>
            <person name="Hatfull G.F."/>
        </authorList>
    </citation>
    <scope>NUCLEOTIDE SEQUENCE [LARGE SCALE GENOMIC DNA]</scope>
</reference>